<dbReference type="EMBL" id="CAJVPP010015115">
    <property type="protein sequence ID" value="CAG8726023.1"/>
    <property type="molecule type" value="Genomic_DNA"/>
</dbReference>
<accession>A0A9N9I8B6</accession>
<evidence type="ECO:0000313" key="2">
    <source>
        <dbReference type="EMBL" id="CAG8726023.1"/>
    </source>
</evidence>
<comment type="caution">
    <text evidence="2">The sequence shown here is derived from an EMBL/GenBank/DDBJ whole genome shotgun (WGS) entry which is preliminary data.</text>
</comment>
<proteinExistence type="predicted"/>
<dbReference type="AlphaFoldDB" id="A0A9N9I8B6"/>
<evidence type="ECO:0000256" key="1">
    <source>
        <dbReference type="SAM" id="MobiDB-lite"/>
    </source>
</evidence>
<feature type="compositionally biased region" description="Basic and acidic residues" evidence="1">
    <location>
        <begin position="63"/>
        <end position="75"/>
    </location>
</feature>
<sequence>MHTFLRDYIDTEFSQASKTRTGYNRSLKSYVKRYSNVNYFPVCEDMNNVKEKDNSHNGNYADNFKKDNENRERSRSLVLTEYNSDYEKNDN</sequence>
<name>A0A9N9I8B6_FUNMO</name>
<protein>
    <submittedName>
        <fullName evidence="2">2735_t:CDS:1</fullName>
    </submittedName>
</protein>
<dbReference type="Proteomes" id="UP000789375">
    <property type="component" value="Unassembled WGS sequence"/>
</dbReference>
<keyword evidence="3" id="KW-1185">Reference proteome</keyword>
<gene>
    <name evidence="2" type="ORF">FMOSSE_LOCUS15348</name>
</gene>
<evidence type="ECO:0000313" key="3">
    <source>
        <dbReference type="Proteomes" id="UP000789375"/>
    </source>
</evidence>
<feature type="region of interest" description="Disordered" evidence="1">
    <location>
        <begin position="50"/>
        <end position="91"/>
    </location>
</feature>
<organism evidence="2 3">
    <name type="scientific">Funneliformis mosseae</name>
    <name type="common">Endomycorrhizal fungus</name>
    <name type="synonym">Glomus mosseae</name>
    <dbReference type="NCBI Taxonomy" id="27381"/>
    <lineage>
        <taxon>Eukaryota</taxon>
        <taxon>Fungi</taxon>
        <taxon>Fungi incertae sedis</taxon>
        <taxon>Mucoromycota</taxon>
        <taxon>Glomeromycotina</taxon>
        <taxon>Glomeromycetes</taxon>
        <taxon>Glomerales</taxon>
        <taxon>Glomeraceae</taxon>
        <taxon>Funneliformis</taxon>
    </lineage>
</organism>
<reference evidence="2" key="1">
    <citation type="submission" date="2021-06" db="EMBL/GenBank/DDBJ databases">
        <authorList>
            <person name="Kallberg Y."/>
            <person name="Tangrot J."/>
            <person name="Rosling A."/>
        </authorList>
    </citation>
    <scope>NUCLEOTIDE SEQUENCE</scope>
    <source>
        <strain evidence="2">87-6 pot B 2015</strain>
    </source>
</reference>